<dbReference type="EC" id="3.1.3.48" evidence="2"/>
<dbReference type="InterPro" id="IPR000340">
    <property type="entry name" value="Dual-sp_phosphatase_cat-dom"/>
</dbReference>
<dbReference type="STRING" id="1353009.A0A1Y2J845"/>
<gene>
    <name evidence="7" type="ORF">PYCCODRAFT_1357211</name>
</gene>
<evidence type="ECO:0000256" key="2">
    <source>
        <dbReference type="ARBA" id="ARBA00013064"/>
    </source>
</evidence>
<organism evidence="7 8">
    <name type="scientific">Trametes coccinea (strain BRFM310)</name>
    <name type="common">Pycnoporus coccineus</name>
    <dbReference type="NCBI Taxonomy" id="1353009"/>
    <lineage>
        <taxon>Eukaryota</taxon>
        <taxon>Fungi</taxon>
        <taxon>Dikarya</taxon>
        <taxon>Basidiomycota</taxon>
        <taxon>Agaricomycotina</taxon>
        <taxon>Agaricomycetes</taxon>
        <taxon>Polyporales</taxon>
        <taxon>Polyporaceae</taxon>
        <taxon>Trametes</taxon>
    </lineage>
</organism>
<feature type="domain" description="Tyrosine specific protein phosphatases" evidence="6">
    <location>
        <begin position="84"/>
        <end position="144"/>
    </location>
</feature>
<dbReference type="GO" id="GO:0004725">
    <property type="term" value="F:protein tyrosine phosphatase activity"/>
    <property type="evidence" value="ECO:0007669"/>
    <property type="project" value="UniProtKB-EC"/>
</dbReference>
<evidence type="ECO:0000256" key="3">
    <source>
        <dbReference type="ARBA" id="ARBA00022801"/>
    </source>
</evidence>
<dbReference type="OrthoDB" id="10252009at2759"/>
<dbReference type="InterPro" id="IPR029021">
    <property type="entry name" value="Prot-tyrosine_phosphatase-like"/>
</dbReference>
<evidence type="ECO:0000256" key="1">
    <source>
        <dbReference type="ARBA" id="ARBA00008601"/>
    </source>
</evidence>
<evidence type="ECO:0000259" key="6">
    <source>
        <dbReference type="PROSITE" id="PS50056"/>
    </source>
</evidence>
<dbReference type="PROSITE" id="PS00383">
    <property type="entry name" value="TYR_PHOSPHATASE_1"/>
    <property type="match status" value="1"/>
</dbReference>
<dbReference type="InterPro" id="IPR016130">
    <property type="entry name" value="Tyr_Pase_AS"/>
</dbReference>
<dbReference type="SUPFAM" id="SSF52799">
    <property type="entry name" value="(Phosphotyrosine protein) phosphatases II"/>
    <property type="match status" value="1"/>
</dbReference>
<keyword evidence="4" id="KW-0904">Protein phosphatase</keyword>
<proteinExistence type="inferred from homology"/>
<dbReference type="CDD" id="cd14498">
    <property type="entry name" value="DSP"/>
    <property type="match status" value="1"/>
</dbReference>
<evidence type="ECO:0000259" key="5">
    <source>
        <dbReference type="PROSITE" id="PS50054"/>
    </source>
</evidence>
<dbReference type="PROSITE" id="PS50056">
    <property type="entry name" value="TYR_PHOSPHATASE_2"/>
    <property type="match status" value="1"/>
</dbReference>
<comment type="similarity">
    <text evidence="1">Belongs to the protein-tyrosine phosphatase family. Non-receptor class dual specificity subfamily.</text>
</comment>
<dbReference type="InterPro" id="IPR000387">
    <property type="entry name" value="Tyr_Pase_dom"/>
</dbReference>
<keyword evidence="8" id="KW-1185">Reference proteome</keyword>
<keyword evidence="3" id="KW-0378">Hydrolase</keyword>
<accession>A0A1Y2J845</accession>
<evidence type="ECO:0000313" key="7">
    <source>
        <dbReference type="EMBL" id="OSD08412.1"/>
    </source>
</evidence>
<dbReference type="Pfam" id="PF00782">
    <property type="entry name" value="DSPc"/>
    <property type="match status" value="1"/>
</dbReference>
<dbReference type="InterPro" id="IPR020422">
    <property type="entry name" value="TYR_PHOSPHATASE_DUAL_dom"/>
</dbReference>
<sequence length="186" mass="19474">MPHTPSSTLRTQPPTEIVARLYVGDLAAAEDPQVLTALRITHVLSAMPGHVALPPSSSLPHLGPHQSLQRFQLPVHDTPFSELAAFLPRATAWIAAALSDPGARVLVHCAQGVSRSASVAAAFLVAYCNCTPEQAVQHVQARRPCAQPNPGFVSQLAEFYQTVHAGMGAGSGGGGRGHSGRNTPAR</sequence>
<protein>
    <recommendedName>
        <fullName evidence="2">protein-tyrosine-phosphatase</fullName>
        <ecNumber evidence="2">3.1.3.48</ecNumber>
    </recommendedName>
</protein>
<dbReference type="Proteomes" id="UP000193067">
    <property type="component" value="Unassembled WGS sequence"/>
</dbReference>
<dbReference type="GO" id="GO:0043409">
    <property type="term" value="P:negative regulation of MAPK cascade"/>
    <property type="evidence" value="ECO:0007669"/>
    <property type="project" value="TreeGrafter"/>
</dbReference>
<dbReference type="SMART" id="SM00195">
    <property type="entry name" value="DSPc"/>
    <property type="match status" value="1"/>
</dbReference>
<name>A0A1Y2J845_TRAC3</name>
<dbReference type="PANTHER" id="PTHR10159">
    <property type="entry name" value="DUAL SPECIFICITY PROTEIN PHOSPHATASE"/>
    <property type="match status" value="1"/>
</dbReference>
<dbReference type="AlphaFoldDB" id="A0A1Y2J845"/>
<evidence type="ECO:0000256" key="4">
    <source>
        <dbReference type="ARBA" id="ARBA00022912"/>
    </source>
</evidence>
<dbReference type="PANTHER" id="PTHR10159:SF519">
    <property type="entry name" value="DUAL SPECIFICITY PROTEIN PHOSPHATASE MPK3"/>
    <property type="match status" value="1"/>
</dbReference>
<dbReference type="Gene3D" id="3.90.190.10">
    <property type="entry name" value="Protein tyrosine phosphatase superfamily"/>
    <property type="match status" value="1"/>
</dbReference>
<dbReference type="PROSITE" id="PS50054">
    <property type="entry name" value="TYR_PHOSPHATASE_DUAL"/>
    <property type="match status" value="1"/>
</dbReference>
<evidence type="ECO:0000313" key="8">
    <source>
        <dbReference type="Proteomes" id="UP000193067"/>
    </source>
</evidence>
<reference evidence="7 8" key="1">
    <citation type="journal article" date="2015" name="Biotechnol. Biofuels">
        <title>Enhanced degradation of softwood versus hardwood by the white-rot fungus Pycnoporus coccineus.</title>
        <authorList>
            <person name="Couturier M."/>
            <person name="Navarro D."/>
            <person name="Chevret D."/>
            <person name="Henrissat B."/>
            <person name="Piumi F."/>
            <person name="Ruiz-Duenas F.J."/>
            <person name="Martinez A.T."/>
            <person name="Grigoriev I.V."/>
            <person name="Riley R."/>
            <person name="Lipzen A."/>
            <person name="Berrin J.G."/>
            <person name="Master E.R."/>
            <person name="Rosso M.N."/>
        </authorList>
    </citation>
    <scope>NUCLEOTIDE SEQUENCE [LARGE SCALE GENOMIC DNA]</scope>
    <source>
        <strain evidence="7 8">BRFM310</strain>
    </source>
</reference>
<dbReference type="EMBL" id="KZ084086">
    <property type="protein sequence ID" value="OSD08412.1"/>
    <property type="molecule type" value="Genomic_DNA"/>
</dbReference>
<feature type="domain" description="Tyrosine-protein phosphatase" evidence="5">
    <location>
        <begin position="13"/>
        <end position="165"/>
    </location>
</feature>
<dbReference type="GO" id="GO:0005737">
    <property type="term" value="C:cytoplasm"/>
    <property type="evidence" value="ECO:0007669"/>
    <property type="project" value="TreeGrafter"/>
</dbReference>